<dbReference type="AlphaFoldDB" id="A0A7S0WQJ9"/>
<dbReference type="GO" id="GO:0005789">
    <property type="term" value="C:endoplasmic reticulum membrane"/>
    <property type="evidence" value="ECO:0007669"/>
    <property type="project" value="UniProtKB-SubCell"/>
</dbReference>
<proteinExistence type="predicted"/>
<keyword evidence="8" id="KW-0732">Signal</keyword>
<evidence type="ECO:0000313" key="10">
    <source>
        <dbReference type="EMBL" id="CAD8678548.1"/>
    </source>
</evidence>
<dbReference type="InterPro" id="IPR006620">
    <property type="entry name" value="Pro_4_hyd_alph"/>
</dbReference>
<keyword evidence="3" id="KW-0479">Metal-binding</keyword>
<dbReference type="InterPro" id="IPR005123">
    <property type="entry name" value="Oxoglu/Fe-dep_dioxygenase_dom"/>
</dbReference>
<dbReference type="PANTHER" id="PTHR10869:SF238">
    <property type="entry name" value="PROLYL 4-HYDROXYLASE 6-RELATED"/>
    <property type="match status" value="1"/>
</dbReference>
<gene>
    <name evidence="10" type="ORF">CLEI1391_LOCUS8577</name>
</gene>
<dbReference type="GO" id="GO:0005506">
    <property type="term" value="F:iron ion binding"/>
    <property type="evidence" value="ECO:0007669"/>
    <property type="project" value="InterPro"/>
</dbReference>
<comment type="subcellular location">
    <subcellularLocation>
        <location evidence="2">Endoplasmic reticulum membrane</location>
        <topology evidence="2">Single-pass type II membrane protein</topology>
    </subcellularLocation>
</comment>
<evidence type="ECO:0000256" key="3">
    <source>
        <dbReference type="ARBA" id="ARBA00022723"/>
    </source>
</evidence>
<comment type="catalytic activity">
    <reaction evidence="7">
        <text>L-prolyl-[collagen] + 2-oxoglutarate + O2 = trans-4-hydroxy-L-prolyl-[collagen] + succinate + CO2</text>
        <dbReference type="Rhea" id="RHEA:18945"/>
        <dbReference type="Rhea" id="RHEA-COMP:11676"/>
        <dbReference type="Rhea" id="RHEA-COMP:11680"/>
        <dbReference type="ChEBI" id="CHEBI:15379"/>
        <dbReference type="ChEBI" id="CHEBI:16526"/>
        <dbReference type="ChEBI" id="CHEBI:16810"/>
        <dbReference type="ChEBI" id="CHEBI:30031"/>
        <dbReference type="ChEBI" id="CHEBI:50342"/>
        <dbReference type="ChEBI" id="CHEBI:61965"/>
        <dbReference type="EC" id="1.14.11.2"/>
    </reaction>
</comment>
<keyword evidence="4" id="KW-0223">Dioxygenase</keyword>
<dbReference type="EMBL" id="HBFB01015248">
    <property type="protein sequence ID" value="CAD8678548.1"/>
    <property type="molecule type" value="Transcribed_RNA"/>
</dbReference>
<comment type="cofactor">
    <cofactor evidence="1">
        <name>L-ascorbate</name>
        <dbReference type="ChEBI" id="CHEBI:38290"/>
    </cofactor>
</comment>
<accession>A0A7S0WQJ9</accession>
<evidence type="ECO:0000256" key="2">
    <source>
        <dbReference type="ARBA" id="ARBA00004648"/>
    </source>
</evidence>
<evidence type="ECO:0000256" key="1">
    <source>
        <dbReference type="ARBA" id="ARBA00001961"/>
    </source>
</evidence>
<keyword evidence="6" id="KW-0408">Iron</keyword>
<name>A0A7S0WQJ9_9CHLO</name>
<dbReference type="Pfam" id="PF13640">
    <property type="entry name" value="2OG-FeII_Oxy_3"/>
    <property type="match status" value="1"/>
</dbReference>
<evidence type="ECO:0000256" key="8">
    <source>
        <dbReference type="SAM" id="SignalP"/>
    </source>
</evidence>
<dbReference type="GO" id="GO:0004656">
    <property type="term" value="F:procollagen-proline 4-dioxygenase activity"/>
    <property type="evidence" value="ECO:0007669"/>
    <property type="project" value="UniProtKB-EC"/>
</dbReference>
<evidence type="ECO:0000256" key="7">
    <source>
        <dbReference type="ARBA" id="ARBA00049169"/>
    </source>
</evidence>
<sequence length="304" mass="33681">MGSLGLDLLPTTCLLLVVCLVVAVSSVGSDEERLIGWKGEVEQQEEEGVYRHPETAGRDPWIETISWKPRAFIYHGFLSLEECDHLRGVALKRLERSMVVGDDGKDAVDDVRTSFSASINLFETETIYNIETRIANWTHLPIAHGEPMEVLRYKHAQKYDSHWDYFGGDSTNSSTGDRVATVLMYLSDVMDGAGGETSLPLAEAIDEQLQSTAGMSECASKMGIAVRPRKGDALLFWNSLPEALISDKRSLHASCPTFKGEKWTATKWIHTRAYLDSEVIKAAEGEAMRKRASRLAAEAQGSQQ</sequence>
<protein>
    <recommendedName>
        <fullName evidence="9">Fe2OG dioxygenase domain-containing protein</fullName>
    </recommendedName>
</protein>
<dbReference type="PANTHER" id="PTHR10869">
    <property type="entry name" value="PROLYL 4-HYDROXYLASE ALPHA SUBUNIT"/>
    <property type="match status" value="1"/>
</dbReference>
<dbReference type="GO" id="GO:0031418">
    <property type="term" value="F:L-ascorbic acid binding"/>
    <property type="evidence" value="ECO:0007669"/>
    <property type="project" value="InterPro"/>
</dbReference>
<reference evidence="10" key="1">
    <citation type="submission" date="2021-01" db="EMBL/GenBank/DDBJ databases">
        <authorList>
            <person name="Corre E."/>
            <person name="Pelletier E."/>
            <person name="Niang G."/>
            <person name="Scheremetjew M."/>
            <person name="Finn R."/>
            <person name="Kale V."/>
            <person name="Holt S."/>
            <person name="Cochrane G."/>
            <person name="Meng A."/>
            <person name="Brown T."/>
            <person name="Cohen L."/>
        </authorList>
    </citation>
    <scope>NUCLEOTIDE SEQUENCE</scope>
    <source>
        <strain evidence="10">SAG 11-49</strain>
    </source>
</reference>
<evidence type="ECO:0000256" key="6">
    <source>
        <dbReference type="ARBA" id="ARBA00023004"/>
    </source>
</evidence>
<dbReference type="InterPro" id="IPR045054">
    <property type="entry name" value="P4HA-like"/>
</dbReference>
<dbReference type="PROSITE" id="PS51471">
    <property type="entry name" value="FE2OG_OXY"/>
    <property type="match status" value="1"/>
</dbReference>
<dbReference type="SMART" id="SM00702">
    <property type="entry name" value="P4Hc"/>
    <property type="match status" value="1"/>
</dbReference>
<dbReference type="InterPro" id="IPR044862">
    <property type="entry name" value="Pro_4_hyd_alph_FE2OG_OXY"/>
</dbReference>
<feature type="domain" description="Fe2OG dioxygenase" evidence="9">
    <location>
        <begin position="144"/>
        <end position="271"/>
    </location>
</feature>
<evidence type="ECO:0000256" key="5">
    <source>
        <dbReference type="ARBA" id="ARBA00023002"/>
    </source>
</evidence>
<evidence type="ECO:0000259" key="9">
    <source>
        <dbReference type="PROSITE" id="PS51471"/>
    </source>
</evidence>
<feature type="signal peptide" evidence="8">
    <location>
        <begin position="1"/>
        <end position="29"/>
    </location>
</feature>
<feature type="chain" id="PRO_5031347091" description="Fe2OG dioxygenase domain-containing protein" evidence="8">
    <location>
        <begin position="30"/>
        <end position="304"/>
    </location>
</feature>
<evidence type="ECO:0000256" key="4">
    <source>
        <dbReference type="ARBA" id="ARBA00022964"/>
    </source>
</evidence>
<keyword evidence="5" id="KW-0560">Oxidoreductase</keyword>
<organism evidence="10">
    <name type="scientific">Chlamydomonas leiostraca</name>
    <dbReference type="NCBI Taxonomy" id="1034604"/>
    <lineage>
        <taxon>Eukaryota</taxon>
        <taxon>Viridiplantae</taxon>
        <taxon>Chlorophyta</taxon>
        <taxon>core chlorophytes</taxon>
        <taxon>Chlorophyceae</taxon>
        <taxon>CS clade</taxon>
        <taxon>Chlamydomonadales</taxon>
        <taxon>Chlamydomonadaceae</taxon>
        <taxon>Chlamydomonas</taxon>
    </lineage>
</organism>
<dbReference type="Gene3D" id="2.60.120.620">
    <property type="entry name" value="q2cbj1_9rhob like domain"/>
    <property type="match status" value="1"/>
</dbReference>